<dbReference type="Pfam" id="PF09832">
    <property type="entry name" value="DUF2059"/>
    <property type="match status" value="1"/>
</dbReference>
<comment type="caution">
    <text evidence="4">The sequence shown here is derived from an EMBL/GenBank/DDBJ whole genome shotgun (WGS) entry which is preliminary data.</text>
</comment>
<dbReference type="InterPro" id="IPR018637">
    <property type="entry name" value="DUF2059"/>
</dbReference>
<dbReference type="AlphaFoldDB" id="A0A245ZJ96"/>
<sequence length="221" mass="24012">MIRLSLAAVLMAPLPALAQQAPTRAAPAAADPARAAAAKAVVDRLWPIGTYRRLMEGTMATMVDTVMDQMLAMKPSEVLPAAKGKLGGAEEKTMGAEIAAADPHFRERSRLTTKAMFDAMMPLMDKIEPDVRTSMAAIYARKFTTDELTAMNGFFATPAGQAYAREWMISFMDPEIVKGMQSFVPELMREMPGIMKKVEAATAHLPPVPKKARPENSGETK</sequence>
<feature type="compositionally biased region" description="Basic and acidic residues" evidence="1">
    <location>
        <begin position="212"/>
        <end position="221"/>
    </location>
</feature>
<dbReference type="EMBL" id="NBBJ01000003">
    <property type="protein sequence ID" value="OWK29796.1"/>
    <property type="molecule type" value="Genomic_DNA"/>
</dbReference>
<feature type="signal peptide" evidence="2">
    <location>
        <begin position="1"/>
        <end position="18"/>
    </location>
</feature>
<evidence type="ECO:0000313" key="5">
    <source>
        <dbReference type="Proteomes" id="UP000197783"/>
    </source>
</evidence>
<name>A0A245ZJ96_9SPHN</name>
<feature type="region of interest" description="Disordered" evidence="1">
    <location>
        <begin position="202"/>
        <end position="221"/>
    </location>
</feature>
<evidence type="ECO:0000256" key="1">
    <source>
        <dbReference type="SAM" id="MobiDB-lite"/>
    </source>
</evidence>
<evidence type="ECO:0000313" key="4">
    <source>
        <dbReference type="EMBL" id="OWK29796.1"/>
    </source>
</evidence>
<feature type="chain" id="PRO_5011969909" description="DUF2059 domain-containing protein" evidence="2">
    <location>
        <begin position="19"/>
        <end position="221"/>
    </location>
</feature>
<keyword evidence="5" id="KW-1185">Reference proteome</keyword>
<keyword evidence="2" id="KW-0732">Signal</keyword>
<organism evidence="4 5">
    <name type="scientific">Sphingomonas mucosissima</name>
    <dbReference type="NCBI Taxonomy" id="370959"/>
    <lineage>
        <taxon>Bacteria</taxon>
        <taxon>Pseudomonadati</taxon>
        <taxon>Pseudomonadota</taxon>
        <taxon>Alphaproteobacteria</taxon>
        <taxon>Sphingomonadales</taxon>
        <taxon>Sphingomonadaceae</taxon>
        <taxon>Sphingomonas</taxon>
    </lineage>
</organism>
<proteinExistence type="predicted"/>
<reference evidence="4 5" key="1">
    <citation type="submission" date="2017-03" db="EMBL/GenBank/DDBJ databases">
        <title>Genome sequence of Sphingomonas mucosissima DSM 17494.</title>
        <authorList>
            <person name="Poehlein A."/>
            <person name="Wuebbeler J.H."/>
            <person name="Steinbuechel A."/>
            <person name="Daniel R."/>
        </authorList>
    </citation>
    <scope>NUCLEOTIDE SEQUENCE [LARGE SCALE GENOMIC DNA]</scope>
    <source>
        <strain evidence="4 5">DSM 17494</strain>
    </source>
</reference>
<evidence type="ECO:0000259" key="3">
    <source>
        <dbReference type="Pfam" id="PF09832"/>
    </source>
</evidence>
<evidence type="ECO:0000256" key="2">
    <source>
        <dbReference type="SAM" id="SignalP"/>
    </source>
</evidence>
<protein>
    <recommendedName>
        <fullName evidence="3">DUF2059 domain-containing protein</fullName>
    </recommendedName>
</protein>
<dbReference type="Proteomes" id="UP000197783">
    <property type="component" value="Unassembled WGS sequence"/>
</dbReference>
<dbReference type="OrthoDB" id="7409988at2"/>
<accession>A0A245ZJ96</accession>
<feature type="domain" description="DUF2059" evidence="3">
    <location>
        <begin position="131"/>
        <end position="164"/>
    </location>
</feature>
<gene>
    <name evidence="4" type="ORF">SPMU_22170</name>
</gene>
<dbReference type="RefSeq" id="WP_140418452.1">
    <property type="nucleotide sequence ID" value="NZ_NBBJ01000003.1"/>
</dbReference>